<evidence type="ECO:0000313" key="2">
    <source>
        <dbReference type="EMBL" id="RXI98317.1"/>
    </source>
</evidence>
<dbReference type="PROSITE" id="PS51257">
    <property type="entry name" value="PROKAR_LIPOPROTEIN"/>
    <property type="match status" value="1"/>
</dbReference>
<name>A0A4Q0VQW4_9BACI</name>
<dbReference type="InterPro" id="IPR038144">
    <property type="entry name" value="IPI"/>
</dbReference>
<dbReference type="OrthoDB" id="1357684at2"/>
<keyword evidence="3" id="KW-1185">Reference proteome</keyword>
<dbReference type="Pfam" id="PF12690">
    <property type="entry name" value="BsuPI"/>
    <property type="match status" value="1"/>
</dbReference>
<proteinExistence type="predicted"/>
<protein>
    <recommendedName>
        <fullName evidence="1">Intracellular proteinase inhibitor BsuPI domain-containing protein</fullName>
    </recommendedName>
</protein>
<feature type="domain" description="Intracellular proteinase inhibitor BsuPI" evidence="1">
    <location>
        <begin position="44"/>
        <end position="134"/>
    </location>
</feature>
<accession>A0A4Q0VQW4</accession>
<comment type="caution">
    <text evidence="2">The sequence shown here is derived from an EMBL/GenBank/DDBJ whole genome shotgun (WGS) entry which is preliminary data.</text>
</comment>
<sequence>MAYLEKKTSLLAFICMFSLLVGCGTNERSIEYSVGGNDNMTSILNVMKVGNVMRFKLSLTNETDEKVFLQFPSGQQFEIIVKDQSSNVVYKYSEGKMFTMAIVTREMAPGETLVWEDEWNEAVPGTYVITGELQIISVNGESVDRNQFITKKTINWEK</sequence>
<reference evidence="2 3" key="1">
    <citation type="journal article" date="2019" name="Int. J. Syst. Evol. Microbiol.">
        <title>Anaerobacillus alkaliphilus sp. nov., a novel alkaliphilic and moderately halophilic bacterium.</title>
        <authorList>
            <person name="Borsodi A.K."/>
            <person name="Aszalos J.M."/>
            <person name="Bihari P."/>
            <person name="Nagy I."/>
            <person name="Schumann P."/>
            <person name="Sproer C."/>
            <person name="Kovacs A.L."/>
            <person name="Boka K."/>
            <person name="Dobosy P."/>
            <person name="Ovari M."/>
            <person name="Szili-Kovacs T."/>
            <person name="Toth E."/>
        </authorList>
    </citation>
    <scope>NUCLEOTIDE SEQUENCE [LARGE SCALE GENOMIC DNA]</scope>
    <source>
        <strain evidence="2 3">B16-10</strain>
    </source>
</reference>
<evidence type="ECO:0000259" key="1">
    <source>
        <dbReference type="Pfam" id="PF12690"/>
    </source>
</evidence>
<dbReference type="InterPro" id="IPR020481">
    <property type="entry name" value="Intracell_prot_inh_BsuPI"/>
</dbReference>
<organism evidence="2 3">
    <name type="scientific">Anaerobacillus alkaliphilus</name>
    <dbReference type="NCBI Taxonomy" id="1548597"/>
    <lineage>
        <taxon>Bacteria</taxon>
        <taxon>Bacillati</taxon>
        <taxon>Bacillota</taxon>
        <taxon>Bacilli</taxon>
        <taxon>Bacillales</taxon>
        <taxon>Bacillaceae</taxon>
        <taxon>Anaerobacillus</taxon>
    </lineage>
</organism>
<evidence type="ECO:0000313" key="3">
    <source>
        <dbReference type="Proteomes" id="UP000290649"/>
    </source>
</evidence>
<dbReference type="AlphaFoldDB" id="A0A4Q0VQW4"/>
<dbReference type="Gene3D" id="2.60.40.2360">
    <property type="entry name" value="Intracellular proteinase inhibitor BsuPI"/>
    <property type="match status" value="1"/>
</dbReference>
<dbReference type="RefSeq" id="WP_129079678.1">
    <property type="nucleotide sequence ID" value="NZ_QOUX01000046.1"/>
</dbReference>
<dbReference type="EMBL" id="QOUX01000046">
    <property type="protein sequence ID" value="RXI98317.1"/>
    <property type="molecule type" value="Genomic_DNA"/>
</dbReference>
<gene>
    <name evidence="2" type="ORF">DS745_18490</name>
</gene>
<dbReference type="Proteomes" id="UP000290649">
    <property type="component" value="Unassembled WGS sequence"/>
</dbReference>